<comment type="caution">
    <text evidence="1">The sequence shown here is derived from an EMBL/GenBank/DDBJ whole genome shotgun (WGS) entry which is preliminary data.</text>
</comment>
<accession>A0A8J5J377</accession>
<name>A0A8J5J377_9STRA</name>
<evidence type="ECO:0000313" key="2">
    <source>
        <dbReference type="Proteomes" id="UP000709295"/>
    </source>
</evidence>
<proteinExistence type="predicted"/>
<keyword evidence="2" id="KW-1185">Reference proteome</keyword>
<organism evidence="1 2">
    <name type="scientific">Phytophthora aleatoria</name>
    <dbReference type="NCBI Taxonomy" id="2496075"/>
    <lineage>
        <taxon>Eukaryota</taxon>
        <taxon>Sar</taxon>
        <taxon>Stramenopiles</taxon>
        <taxon>Oomycota</taxon>
        <taxon>Peronosporomycetes</taxon>
        <taxon>Peronosporales</taxon>
        <taxon>Peronosporaceae</taxon>
        <taxon>Phytophthora</taxon>
    </lineage>
</organism>
<evidence type="ECO:0000313" key="1">
    <source>
        <dbReference type="EMBL" id="KAG6955071.1"/>
    </source>
</evidence>
<protein>
    <submittedName>
        <fullName evidence="1">Uncharacterized protein</fullName>
    </submittedName>
</protein>
<dbReference type="Proteomes" id="UP000709295">
    <property type="component" value="Unassembled WGS sequence"/>
</dbReference>
<reference evidence="1" key="1">
    <citation type="submission" date="2021-01" db="EMBL/GenBank/DDBJ databases">
        <title>Phytophthora aleatoria, a newly-described species from Pinus radiata is distinct from Phytophthora cactorum isolates based on comparative genomics.</title>
        <authorList>
            <person name="Mcdougal R."/>
            <person name="Panda P."/>
            <person name="Williams N."/>
            <person name="Studholme D.J."/>
        </authorList>
    </citation>
    <scope>NUCLEOTIDE SEQUENCE</scope>
    <source>
        <strain evidence="1">NZFS 4037</strain>
    </source>
</reference>
<gene>
    <name evidence="1" type="ORF">JG688_00012055</name>
</gene>
<dbReference type="EMBL" id="JAENGY010000898">
    <property type="protein sequence ID" value="KAG6955071.1"/>
    <property type="molecule type" value="Genomic_DNA"/>
</dbReference>
<sequence length="79" mass="8922">MRRGMKPTQAMGLKRKRGVSCRLTSQVLLIGAHLCLRLDTIASEERHLAPLTGKAQKCALSCVWQSRETWQRLSTNCHC</sequence>
<dbReference type="AlphaFoldDB" id="A0A8J5J377"/>